<dbReference type="InterPro" id="IPR052062">
    <property type="entry name" value="Murein_DD/LD_carboxypeptidase"/>
</dbReference>
<name>A0A644TH96_9ZZZZ</name>
<proteinExistence type="inferred from homology"/>
<sequence>MLKARFRARASFFLLAWAILAQGRSPLAQARSSVEKPPALYDTRLLNGFAVEPGEGIAPPVWVKSLEPERVAGIMLIAEALSWQAVPYRLGGESREGVDCSGFVRAVLNLTLPSKGPFPRTSEGFALLGTRQSLIEPGDILVFAEAGKIFHVGIALSENSFIHAASDGPRKGVIISGLHESYWSQRLSGIRKIEY</sequence>
<comment type="similarity">
    <text evidence="1">Belongs to the peptidase C40 family.</text>
</comment>
<dbReference type="Pfam" id="PF00877">
    <property type="entry name" value="NLPC_P60"/>
    <property type="match status" value="1"/>
</dbReference>
<dbReference type="GO" id="GO:0006508">
    <property type="term" value="P:proteolysis"/>
    <property type="evidence" value="ECO:0007669"/>
    <property type="project" value="UniProtKB-KW"/>
</dbReference>
<feature type="domain" description="NlpC/P60" evidence="6">
    <location>
        <begin position="70"/>
        <end position="194"/>
    </location>
</feature>
<keyword evidence="4" id="KW-0378">Hydrolase</keyword>
<dbReference type="InterPro" id="IPR038765">
    <property type="entry name" value="Papain-like_cys_pep_sf"/>
</dbReference>
<dbReference type="GO" id="GO:0008234">
    <property type="term" value="F:cysteine-type peptidase activity"/>
    <property type="evidence" value="ECO:0007669"/>
    <property type="project" value="UniProtKB-KW"/>
</dbReference>
<keyword evidence="5" id="KW-0788">Thiol protease</keyword>
<accession>A0A644TH96</accession>
<protein>
    <recommendedName>
        <fullName evidence="6">NlpC/P60 domain-containing protein</fullName>
    </recommendedName>
</protein>
<evidence type="ECO:0000313" key="7">
    <source>
        <dbReference type="EMBL" id="MPL66375.1"/>
    </source>
</evidence>
<dbReference type="SUPFAM" id="SSF54001">
    <property type="entry name" value="Cysteine proteinases"/>
    <property type="match status" value="1"/>
</dbReference>
<evidence type="ECO:0000256" key="1">
    <source>
        <dbReference type="ARBA" id="ARBA00007074"/>
    </source>
</evidence>
<dbReference type="InterPro" id="IPR000064">
    <property type="entry name" value="NLP_P60_dom"/>
</dbReference>
<reference evidence="7" key="1">
    <citation type="submission" date="2019-08" db="EMBL/GenBank/DDBJ databases">
        <authorList>
            <person name="Kucharzyk K."/>
            <person name="Murdoch R.W."/>
            <person name="Higgins S."/>
            <person name="Loffler F."/>
        </authorList>
    </citation>
    <scope>NUCLEOTIDE SEQUENCE</scope>
</reference>
<dbReference type="PROSITE" id="PS51935">
    <property type="entry name" value="NLPC_P60"/>
    <property type="match status" value="1"/>
</dbReference>
<evidence type="ECO:0000256" key="2">
    <source>
        <dbReference type="ARBA" id="ARBA00022670"/>
    </source>
</evidence>
<dbReference type="PANTHER" id="PTHR47360:SF1">
    <property type="entry name" value="ENDOPEPTIDASE NLPC-RELATED"/>
    <property type="match status" value="1"/>
</dbReference>
<keyword evidence="2" id="KW-0645">Protease</keyword>
<keyword evidence="3" id="KW-0732">Signal</keyword>
<dbReference type="EMBL" id="VSSQ01000032">
    <property type="protein sequence ID" value="MPL66375.1"/>
    <property type="molecule type" value="Genomic_DNA"/>
</dbReference>
<evidence type="ECO:0000256" key="4">
    <source>
        <dbReference type="ARBA" id="ARBA00022801"/>
    </source>
</evidence>
<organism evidence="7">
    <name type="scientific">bioreactor metagenome</name>
    <dbReference type="NCBI Taxonomy" id="1076179"/>
    <lineage>
        <taxon>unclassified sequences</taxon>
        <taxon>metagenomes</taxon>
        <taxon>ecological metagenomes</taxon>
    </lineage>
</organism>
<dbReference type="AlphaFoldDB" id="A0A644TH96"/>
<comment type="caution">
    <text evidence="7">The sequence shown here is derived from an EMBL/GenBank/DDBJ whole genome shotgun (WGS) entry which is preliminary data.</text>
</comment>
<dbReference type="PANTHER" id="PTHR47360">
    <property type="entry name" value="MUREIN DD-ENDOPEPTIDASE MEPS/MUREIN LD-CARBOXYPEPTIDASE"/>
    <property type="match status" value="1"/>
</dbReference>
<evidence type="ECO:0000256" key="5">
    <source>
        <dbReference type="ARBA" id="ARBA00022807"/>
    </source>
</evidence>
<evidence type="ECO:0000259" key="6">
    <source>
        <dbReference type="PROSITE" id="PS51935"/>
    </source>
</evidence>
<gene>
    <name evidence="7" type="ORF">SDC9_12048</name>
</gene>
<dbReference type="Gene3D" id="3.90.1720.10">
    <property type="entry name" value="endopeptidase domain like (from Nostoc punctiforme)"/>
    <property type="match status" value="1"/>
</dbReference>
<evidence type="ECO:0000256" key="3">
    <source>
        <dbReference type="ARBA" id="ARBA00022729"/>
    </source>
</evidence>